<dbReference type="RefSeq" id="WP_111342459.1">
    <property type="nucleotide sequence ID" value="NZ_JAIWKD010000001.1"/>
</dbReference>
<dbReference type="EMBL" id="QHHQ01000001">
    <property type="protein sequence ID" value="RAI03610.1"/>
    <property type="molecule type" value="Genomic_DNA"/>
</dbReference>
<proteinExistence type="predicted"/>
<dbReference type="OrthoDB" id="8379630at2"/>
<name>A0A8B2NY32_9HYPH</name>
<keyword evidence="2" id="KW-1185">Reference proteome</keyword>
<comment type="caution">
    <text evidence="1">The sequence shown here is derived from an EMBL/GenBank/DDBJ whole genome shotgun (WGS) entry which is preliminary data.</text>
</comment>
<gene>
    <name evidence="1" type="ORF">DLJ53_03735</name>
</gene>
<reference evidence="1 2" key="1">
    <citation type="submission" date="2018-05" db="EMBL/GenBank/DDBJ databases">
        <title>Acuticoccus sediminis sp. nov., isolated from deep-sea sediment of Indian Ocean.</title>
        <authorList>
            <person name="Liu X."/>
            <person name="Lai Q."/>
            <person name="Du Y."/>
            <person name="Sun F."/>
            <person name="Zhang X."/>
            <person name="Wang S."/>
            <person name="Shao Z."/>
        </authorList>
    </citation>
    <scope>NUCLEOTIDE SEQUENCE [LARGE SCALE GENOMIC DNA]</scope>
    <source>
        <strain evidence="1 2">PTG4-2</strain>
    </source>
</reference>
<protein>
    <submittedName>
        <fullName evidence="1">Uncharacterized protein</fullName>
    </submittedName>
</protein>
<dbReference type="AlphaFoldDB" id="A0A8B2NY32"/>
<dbReference type="Proteomes" id="UP000249590">
    <property type="component" value="Unassembled WGS sequence"/>
</dbReference>
<accession>A0A8B2NY32</accession>
<evidence type="ECO:0000313" key="1">
    <source>
        <dbReference type="EMBL" id="RAI03610.1"/>
    </source>
</evidence>
<organism evidence="1 2">
    <name type="scientific">Acuticoccus sediminis</name>
    <dbReference type="NCBI Taxonomy" id="2184697"/>
    <lineage>
        <taxon>Bacteria</taxon>
        <taxon>Pseudomonadati</taxon>
        <taxon>Pseudomonadota</taxon>
        <taxon>Alphaproteobacteria</taxon>
        <taxon>Hyphomicrobiales</taxon>
        <taxon>Amorphaceae</taxon>
        <taxon>Acuticoccus</taxon>
    </lineage>
</organism>
<sequence>MADADRPCCAALAEVLKGPGEGADPALFVDDDGVLTMVVATLQTPGGLGFFDRAVLFCPFCGTGLQTQDQINRKA</sequence>
<evidence type="ECO:0000313" key="2">
    <source>
        <dbReference type="Proteomes" id="UP000249590"/>
    </source>
</evidence>